<dbReference type="OrthoDB" id="7065901at2"/>
<evidence type="ECO:0000313" key="1">
    <source>
        <dbReference type="EMBL" id="PEH90150.1"/>
    </source>
</evidence>
<accession>A0A2A7UXX6</accession>
<dbReference type="RefSeq" id="WP_066533778.1">
    <property type="nucleotide sequence ID" value="NZ_PDEA01000001.1"/>
</dbReference>
<organism evidence="1 2">
    <name type="scientific">Comamonas terrigena</name>
    <dbReference type="NCBI Taxonomy" id="32013"/>
    <lineage>
        <taxon>Bacteria</taxon>
        <taxon>Pseudomonadati</taxon>
        <taxon>Pseudomonadota</taxon>
        <taxon>Betaproteobacteria</taxon>
        <taxon>Burkholderiales</taxon>
        <taxon>Comamonadaceae</taxon>
        <taxon>Comamonas</taxon>
    </lineage>
</organism>
<dbReference type="GeneID" id="80802426"/>
<dbReference type="STRING" id="1219032.GCA_001515545_00863"/>
<sequence>MNAYELFDAAFDSACDNAEATIQYIQAYADGAFGLTVSDEIAQKMLACKAACAKANDANGEWGFNRDHYIRRELEEIEL</sequence>
<evidence type="ECO:0000313" key="2">
    <source>
        <dbReference type="Proteomes" id="UP000220246"/>
    </source>
</evidence>
<proteinExistence type="predicted"/>
<dbReference type="AlphaFoldDB" id="A0A2A7UXX6"/>
<reference evidence="2" key="1">
    <citation type="submission" date="2017-09" db="EMBL/GenBank/DDBJ databases">
        <title>FDA dAtabase for Regulatory Grade micrObial Sequences (FDA-ARGOS): Supporting development and validation of Infectious Disease Dx tests.</title>
        <authorList>
            <person name="Minogue T."/>
            <person name="Wolcott M."/>
            <person name="Wasieloski L."/>
            <person name="Aguilar W."/>
            <person name="Moore D."/>
            <person name="Tallon L."/>
            <person name="Sadzewicz L."/>
            <person name="Ott S."/>
            <person name="Zhao X."/>
            <person name="Nagaraj S."/>
            <person name="Vavikolanu K."/>
            <person name="Aluvathingal J."/>
            <person name="Nadendla S."/>
            <person name="Sichtig H."/>
        </authorList>
    </citation>
    <scope>NUCLEOTIDE SEQUENCE [LARGE SCALE GENOMIC DNA]</scope>
    <source>
        <strain evidence="2">FDAARGOS_394</strain>
    </source>
</reference>
<dbReference type="Proteomes" id="UP000220246">
    <property type="component" value="Unassembled WGS sequence"/>
</dbReference>
<keyword evidence="2" id="KW-1185">Reference proteome</keyword>
<dbReference type="EMBL" id="PDEA01000001">
    <property type="protein sequence ID" value="PEH90150.1"/>
    <property type="molecule type" value="Genomic_DNA"/>
</dbReference>
<name>A0A2A7UXX6_COMTR</name>
<comment type="caution">
    <text evidence="1">The sequence shown here is derived from an EMBL/GenBank/DDBJ whole genome shotgun (WGS) entry which is preliminary data.</text>
</comment>
<gene>
    <name evidence="1" type="ORF">CRM82_17535</name>
</gene>
<protein>
    <submittedName>
        <fullName evidence="1">Uncharacterized protein</fullName>
    </submittedName>
</protein>